<name>A0ABD3Q1E1_9STRA</name>
<dbReference type="InterPro" id="IPR035985">
    <property type="entry name" value="Ubiquitin-activating_enz"/>
</dbReference>
<evidence type="ECO:0000313" key="4">
    <source>
        <dbReference type="Proteomes" id="UP001530315"/>
    </source>
</evidence>
<evidence type="ECO:0000259" key="2">
    <source>
        <dbReference type="Pfam" id="PF00899"/>
    </source>
</evidence>
<organism evidence="3 4">
    <name type="scientific">Stephanodiscus triporus</name>
    <dbReference type="NCBI Taxonomy" id="2934178"/>
    <lineage>
        <taxon>Eukaryota</taxon>
        <taxon>Sar</taxon>
        <taxon>Stramenopiles</taxon>
        <taxon>Ochrophyta</taxon>
        <taxon>Bacillariophyta</taxon>
        <taxon>Coscinodiscophyceae</taxon>
        <taxon>Thalassiosirophycidae</taxon>
        <taxon>Stephanodiscales</taxon>
        <taxon>Stephanodiscaceae</taxon>
        <taxon>Stephanodiscus</taxon>
    </lineage>
</organism>
<dbReference type="PANTHER" id="PTHR43267:SF2">
    <property type="entry name" value="TRNA THREONYLCARBAMOYLADENOSINE DEHYDRATASE 1-RELATED"/>
    <property type="match status" value="1"/>
</dbReference>
<dbReference type="Proteomes" id="UP001530315">
    <property type="component" value="Unassembled WGS sequence"/>
</dbReference>
<keyword evidence="4" id="KW-1185">Reference proteome</keyword>
<dbReference type="SUPFAM" id="SSF69572">
    <property type="entry name" value="Activating enzymes of the ubiquitin-like proteins"/>
    <property type="match status" value="1"/>
</dbReference>
<proteinExistence type="predicted"/>
<gene>
    <name evidence="3" type="ORF">ACHAW5_006737</name>
</gene>
<dbReference type="Gene3D" id="3.40.50.720">
    <property type="entry name" value="NAD(P)-binding Rossmann-like Domain"/>
    <property type="match status" value="1"/>
</dbReference>
<dbReference type="InterPro" id="IPR045886">
    <property type="entry name" value="ThiF/MoeB/HesA"/>
</dbReference>
<evidence type="ECO:0000313" key="3">
    <source>
        <dbReference type="EMBL" id="KAL3794000.1"/>
    </source>
</evidence>
<dbReference type="EMBL" id="JALLAZ020000489">
    <property type="protein sequence ID" value="KAL3794000.1"/>
    <property type="molecule type" value="Genomic_DNA"/>
</dbReference>
<reference evidence="3 4" key="1">
    <citation type="submission" date="2024-10" db="EMBL/GenBank/DDBJ databases">
        <title>Updated reference genomes for cyclostephanoid diatoms.</title>
        <authorList>
            <person name="Roberts W.R."/>
            <person name="Alverson A.J."/>
        </authorList>
    </citation>
    <scope>NUCLEOTIDE SEQUENCE [LARGE SCALE GENOMIC DNA]</scope>
    <source>
        <strain evidence="3 4">AJA276-08</strain>
    </source>
</reference>
<accession>A0ABD3Q1E1</accession>
<dbReference type="PANTHER" id="PTHR43267">
    <property type="entry name" value="TRNA THREONYLCARBAMOYLADENOSINE DEHYDRATASE"/>
    <property type="match status" value="1"/>
</dbReference>
<evidence type="ECO:0000256" key="1">
    <source>
        <dbReference type="SAM" id="MobiDB-lite"/>
    </source>
</evidence>
<sequence>MLARSGVGYIRLVDFDMVTLSSLNRHAVATLSDVGLPKATVLADRLRRICPDANVLRLDPVVRMYTGDADKDGDVLASLIAHFAREGVRVLSCMGAGGKADPTRVHVSDLRSASRDPLAAAVRQRLRHLGKKEANASGSRITNGSGIANGGWLGCVDDVSRLAVVYSSEKVVAGLADVTAEQRDGGVHNFGAVDGMRVRVLPVLGTMPAIMGQALAAVALCELGGKPFSPVGAERVGRNVRHRLYQHLKVRERKLEERLRPTTVADDPAASEDDGDRYASDGTYVGPIRIDPDDVEYLMAELWKNQCAISGERLGTTLELYRWDMRRPATPNNLVLMCARSAKKFEEDFERLGDGRDGLDADVRRRVEARLRTCVLGAEDVY</sequence>
<dbReference type="AlphaFoldDB" id="A0ABD3Q1E1"/>
<dbReference type="Pfam" id="PF00899">
    <property type="entry name" value="ThiF"/>
    <property type="match status" value="1"/>
</dbReference>
<feature type="domain" description="THIF-type NAD/FAD binding fold" evidence="2">
    <location>
        <begin position="1"/>
        <end position="55"/>
    </location>
</feature>
<dbReference type="InterPro" id="IPR000594">
    <property type="entry name" value="ThiF_NAD_FAD-bd"/>
</dbReference>
<protein>
    <recommendedName>
        <fullName evidence="2">THIF-type NAD/FAD binding fold domain-containing protein</fullName>
    </recommendedName>
</protein>
<comment type="caution">
    <text evidence="3">The sequence shown here is derived from an EMBL/GenBank/DDBJ whole genome shotgun (WGS) entry which is preliminary data.</text>
</comment>
<feature type="region of interest" description="Disordered" evidence="1">
    <location>
        <begin position="259"/>
        <end position="280"/>
    </location>
</feature>